<evidence type="ECO:0000256" key="4">
    <source>
        <dbReference type="ARBA" id="ARBA00022679"/>
    </source>
</evidence>
<dbReference type="InterPro" id="IPR011324">
    <property type="entry name" value="Cytotoxic_necrot_fac-like_cat"/>
</dbReference>
<keyword evidence="4" id="KW-0808">Transferase</keyword>
<dbReference type="STRING" id="262209.AWH69_10365"/>
<proteinExistence type="inferred from homology"/>
<evidence type="ECO:0000256" key="7">
    <source>
        <dbReference type="ARBA" id="ARBA00022833"/>
    </source>
</evidence>
<comment type="similarity">
    <text evidence="3 12">Belongs to the purine nucleoside phosphorylase YfiH/LACC1 family.</text>
</comment>
<evidence type="ECO:0000256" key="8">
    <source>
        <dbReference type="ARBA" id="ARBA00023008"/>
    </source>
</evidence>
<keyword evidence="6" id="KW-0378">Hydrolase</keyword>
<dbReference type="Pfam" id="PF02578">
    <property type="entry name" value="Cu-oxidase_4"/>
    <property type="match status" value="1"/>
</dbReference>
<name>A0A176QCA5_9MICO</name>
<comment type="catalytic activity">
    <reaction evidence="11">
        <text>S-methyl-5'-thioadenosine + phosphate = 5-(methylsulfanyl)-alpha-D-ribose 1-phosphate + adenine</text>
        <dbReference type="Rhea" id="RHEA:11852"/>
        <dbReference type="ChEBI" id="CHEBI:16708"/>
        <dbReference type="ChEBI" id="CHEBI:17509"/>
        <dbReference type="ChEBI" id="CHEBI:43474"/>
        <dbReference type="ChEBI" id="CHEBI:58533"/>
        <dbReference type="EC" id="2.4.2.28"/>
    </reaction>
    <physiologicalReaction direction="left-to-right" evidence="11">
        <dbReference type="Rhea" id="RHEA:11853"/>
    </physiologicalReaction>
</comment>
<evidence type="ECO:0000256" key="10">
    <source>
        <dbReference type="ARBA" id="ARBA00048968"/>
    </source>
</evidence>
<comment type="function">
    <text evidence="2">Purine nucleoside enzyme that catalyzes the phosphorolysis of adenosine and inosine nucleosides, yielding D-ribose 1-phosphate and the respective free bases, adenine and hypoxanthine. Also catalyzes the phosphorolysis of S-methyl-5'-thioadenosine into adenine and S-methyl-5-thio-alpha-D-ribose 1-phosphate. Also has adenosine deaminase activity.</text>
</comment>
<evidence type="ECO:0000256" key="5">
    <source>
        <dbReference type="ARBA" id="ARBA00022723"/>
    </source>
</evidence>
<evidence type="ECO:0000313" key="14">
    <source>
        <dbReference type="Proteomes" id="UP000076976"/>
    </source>
</evidence>
<evidence type="ECO:0000313" key="13">
    <source>
        <dbReference type="EMBL" id="OAB87296.1"/>
    </source>
</evidence>
<evidence type="ECO:0000256" key="2">
    <source>
        <dbReference type="ARBA" id="ARBA00003215"/>
    </source>
</evidence>
<dbReference type="NCBIfam" id="TIGR00726">
    <property type="entry name" value="peptidoglycan editing factor PgeF"/>
    <property type="match status" value="1"/>
</dbReference>
<keyword evidence="5" id="KW-0479">Metal-binding</keyword>
<keyword evidence="8" id="KW-0186">Copper</keyword>
<evidence type="ECO:0000256" key="6">
    <source>
        <dbReference type="ARBA" id="ARBA00022801"/>
    </source>
</evidence>
<keyword evidence="7" id="KW-0862">Zinc</keyword>
<dbReference type="PANTHER" id="PTHR30616:SF2">
    <property type="entry name" value="PURINE NUCLEOSIDE PHOSPHORYLASE LACC1"/>
    <property type="match status" value="1"/>
</dbReference>
<dbReference type="Proteomes" id="UP000076976">
    <property type="component" value="Unassembled WGS sequence"/>
</dbReference>
<evidence type="ECO:0000256" key="3">
    <source>
        <dbReference type="ARBA" id="ARBA00007353"/>
    </source>
</evidence>
<comment type="catalytic activity">
    <reaction evidence="10">
        <text>adenosine + phosphate = alpha-D-ribose 1-phosphate + adenine</text>
        <dbReference type="Rhea" id="RHEA:27642"/>
        <dbReference type="ChEBI" id="CHEBI:16335"/>
        <dbReference type="ChEBI" id="CHEBI:16708"/>
        <dbReference type="ChEBI" id="CHEBI:43474"/>
        <dbReference type="ChEBI" id="CHEBI:57720"/>
        <dbReference type="EC" id="2.4.2.1"/>
    </reaction>
    <physiologicalReaction direction="left-to-right" evidence="10">
        <dbReference type="Rhea" id="RHEA:27643"/>
    </physiologicalReaction>
</comment>
<dbReference type="GO" id="GO:0005507">
    <property type="term" value="F:copper ion binding"/>
    <property type="evidence" value="ECO:0007669"/>
    <property type="project" value="TreeGrafter"/>
</dbReference>
<protein>
    <recommendedName>
        <fullName evidence="12">Purine nucleoside phosphorylase</fullName>
    </recommendedName>
</protein>
<comment type="caution">
    <text evidence="13">The sequence shown here is derived from an EMBL/GenBank/DDBJ whole genome shotgun (WGS) entry which is preliminary data.</text>
</comment>
<dbReference type="AlphaFoldDB" id="A0A176QCA5"/>
<evidence type="ECO:0000256" key="9">
    <source>
        <dbReference type="ARBA" id="ARBA00047989"/>
    </source>
</evidence>
<evidence type="ECO:0000256" key="11">
    <source>
        <dbReference type="ARBA" id="ARBA00049893"/>
    </source>
</evidence>
<keyword evidence="14" id="KW-1185">Reference proteome</keyword>
<sequence length="222" mass="22616">MRAVTHRLGGVSEGPYDGLNLGGHVGDDPTAVARNRTLVEEAVGTPVAYMDQVHGADVVHVRAAGGSPTCDAMVSDTRGVTLAVLVADCTPVLLHDARAGVVGAAHAGRPGMLAGVVPATVAAMRDLGAEQITATVGPSVCGRCYEVPAAMREDAAATSPASYAMTWQGTPAIDVAAGVVEQLAALDVVVQWLPGCTREDPTLYSYRRDGATGRFAGLVGLA</sequence>
<evidence type="ECO:0000256" key="12">
    <source>
        <dbReference type="RuleBase" id="RU361274"/>
    </source>
</evidence>
<gene>
    <name evidence="13" type="ORF">AWH69_10365</name>
</gene>
<organism evidence="13 14">
    <name type="scientific">Janibacter melonis</name>
    <dbReference type="NCBI Taxonomy" id="262209"/>
    <lineage>
        <taxon>Bacteria</taxon>
        <taxon>Bacillati</taxon>
        <taxon>Actinomycetota</taxon>
        <taxon>Actinomycetes</taxon>
        <taxon>Micrococcales</taxon>
        <taxon>Intrasporangiaceae</taxon>
        <taxon>Janibacter</taxon>
    </lineage>
</organism>
<dbReference type="InterPro" id="IPR038371">
    <property type="entry name" value="Cu_polyphenol_OxRdtase_sf"/>
</dbReference>
<dbReference type="CDD" id="cd16833">
    <property type="entry name" value="YfiH"/>
    <property type="match status" value="1"/>
</dbReference>
<dbReference type="SUPFAM" id="SSF64438">
    <property type="entry name" value="CNF1/YfiH-like putative cysteine hydrolases"/>
    <property type="match status" value="1"/>
</dbReference>
<accession>A0A176QCA5</accession>
<comment type="catalytic activity">
    <reaction evidence="1">
        <text>inosine + phosphate = alpha-D-ribose 1-phosphate + hypoxanthine</text>
        <dbReference type="Rhea" id="RHEA:27646"/>
        <dbReference type="ChEBI" id="CHEBI:17368"/>
        <dbReference type="ChEBI" id="CHEBI:17596"/>
        <dbReference type="ChEBI" id="CHEBI:43474"/>
        <dbReference type="ChEBI" id="CHEBI:57720"/>
        <dbReference type="EC" id="2.4.2.1"/>
    </reaction>
    <physiologicalReaction direction="left-to-right" evidence="1">
        <dbReference type="Rhea" id="RHEA:27647"/>
    </physiologicalReaction>
</comment>
<evidence type="ECO:0000256" key="1">
    <source>
        <dbReference type="ARBA" id="ARBA00000553"/>
    </source>
</evidence>
<dbReference type="GO" id="GO:0016787">
    <property type="term" value="F:hydrolase activity"/>
    <property type="evidence" value="ECO:0007669"/>
    <property type="project" value="UniProtKB-KW"/>
</dbReference>
<dbReference type="GO" id="GO:0017061">
    <property type="term" value="F:S-methyl-5-thioadenosine phosphorylase activity"/>
    <property type="evidence" value="ECO:0007669"/>
    <property type="project" value="UniProtKB-EC"/>
</dbReference>
<dbReference type="Gene3D" id="3.60.140.10">
    <property type="entry name" value="CNF1/YfiH-like putative cysteine hydrolases"/>
    <property type="match status" value="1"/>
</dbReference>
<dbReference type="EMBL" id="LQZG01000003">
    <property type="protein sequence ID" value="OAB87296.1"/>
    <property type="molecule type" value="Genomic_DNA"/>
</dbReference>
<reference evidence="13 14" key="1">
    <citation type="submission" date="2016-01" db="EMBL/GenBank/DDBJ databases">
        <title>Janibacter melonis strain CD11_4 genome sequencing and assembly.</title>
        <authorList>
            <person name="Nair G.R."/>
            <person name="Kaur G."/>
            <person name="Chander A.M."/>
            <person name="Mayilraj S."/>
        </authorList>
    </citation>
    <scope>NUCLEOTIDE SEQUENCE [LARGE SCALE GENOMIC DNA]</scope>
    <source>
        <strain evidence="13 14">CD11-4</strain>
    </source>
</reference>
<dbReference type="PANTHER" id="PTHR30616">
    <property type="entry name" value="UNCHARACTERIZED PROTEIN YFIH"/>
    <property type="match status" value="1"/>
</dbReference>
<comment type="catalytic activity">
    <reaction evidence="9">
        <text>adenosine + H2O + H(+) = inosine + NH4(+)</text>
        <dbReference type="Rhea" id="RHEA:24408"/>
        <dbReference type="ChEBI" id="CHEBI:15377"/>
        <dbReference type="ChEBI" id="CHEBI:15378"/>
        <dbReference type="ChEBI" id="CHEBI:16335"/>
        <dbReference type="ChEBI" id="CHEBI:17596"/>
        <dbReference type="ChEBI" id="CHEBI:28938"/>
        <dbReference type="EC" id="3.5.4.4"/>
    </reaction>
    <physiologicalReaction direction="left-to-right" evidence="9">
        <dbReference type="Rhea" id="RHEA:24409"/>
    </physiologicalReaction>
</comment>
<dbReference type="InterPro" id="IPR003730">
    <property type="entry name" value="Cu_polyphenol_OxRdtase"/>
</dbReference>